<dbReference type="KEGG" id="sfk:KY5_0145c"/>
<dbReference type="PANTHER" id="PTHR40763:SF5">
    <property type="entry name" value="MEMBRANE PROTEIN"/>
    <property type="match status" value="1"/>
</dbReference>
<dbReference type="PANTHER" id="PTHR40763">
    <property type="entry name" value="MEMBRANE PROTEIN-RELATED"/>
    <property type="match status" value="1"/>
</dbReference>
<accession>A0A291Q0W8</accession>
<organism evidence="1 2">
    <name type="scientific">Streptomyces formicae</name>
    <dbReference type="NCBI Taxonomy" id="1616117"/>
    <lineage>
        <taxon>Bacteria</taxon>
        <taxon>Bacillati</taxon>
        <taxon>Actinomycetota</taxon>
        <taxon>Actinomycetes</taxon>
        <taxon>Kitasatosporales</taxon>
        <taxon>Streptomycetaceae</taxon>
        <taxon>Streptomyces</taxon>
    </lineage>
</organism>
<evidence type="ECO:0000313" key="2">
    <source>
        <dbReference type="Proteomes" id="UP000221011"/>
    </source>
</evidence>
<dbReference type="EMBL" id="CP022685">
    <property type="protein sequence ID" value="ATL25163.1"/>
    <property type="molecule type" value="Genomic_DNA"/>
</dbReference>
<keyword evidence="2" id="KW-1185">Reference proteome</keyword>
<dbReference type="AlphaFoldDB" id="A0A291Q0W8"/>
<protein>
    <recommendedName>
        <fullName evidence="3">Cell wall-active antibiotics response LiaF-like C-terminal domain-containing protein</fullName>
    </recommendedName>
</protein>
<dbReference type="RefSeq" id="WP_098240310.1">
    <property type="nucleotide sequence ID" value="NZ_CP022685.1"/>
</dbReference>
<proteinExistence type="predicted"/>
<evidence type="ECO:0008006" key="3">
    <source>
        <dbReference type="Google" id="ProtNLM"/>
    </source>
</evidence>
<gene>
    <name evidence="1" type="ORF">KY5_0145c</name>
</gene>
<reference evidence="1 2" key="1">
    <citation type="submission" date="2017-08" db="EMBL/GenBank/DDBJ databases">
        <title>Complete Genome Sequence of Streptomyces formicae KY5, the formicamycin producer.</title>
        <authorList>
            <person name="Holmes N.A."/>
            <person name="Devine R."/>
            <person name="Qin Z."/>
            <person name="Seipke R.F."/>
            <person name="Wilkinson B."/>
            <person name="Hutchings M.I."/>
        </authorList>
    </citation>
    <scope>NUCLEOTIDE SEQUENCE [LARGE SCALE GENOMIC DNA]</scope>
    <source>
        <strain evidence="1 2">KY5</strain>
    </source>
</reference>
<sequence length="151" mass="16301">MTSSLPEDLPTAIGDEDRDAAERAHLGAVVAPAEKPGTTTTTGAASGRIKRRGAWQVPRTLKVASAYGRARLGLSRVVIEHPAIDIELALGTGRAKIIVPRDAIVLLDDLQTGWKDYRYRPPRRSSDPGGPEIRISGTMGFGRLTARHARR</sequence>
<name>A0A291Q0W8_9ACTN</name>
<dbReference type="Proteomes" id="UP000221011">
    <property type="component" value="Chromosome"/>
</dbReference>
<evidence type="ECO:0000313" key="1">
    <source>
        <dbReference type="EMBL" id="ATL25163.1"/>
    </source>
</evidence>